<reference evidence="3 4" key="1">
    <citation type="submission" date="2017-03" db="EMBL/GenBank/DDBJ databases">
        <title>Genomes of endolithic fungi from Antarctica.</title>
        <authorList>
            <person name="Coleine C."/>
            <person name="Masonjones S."/>
            <person name="Stajich J.E."/>
        </authorList>
    </citation>
    <scope>NUCLEOTIDE SEQUENCE [LARGE SCALE GENOMIC DNA]</scope>
    <source>
        <strain evidence="3 4">CCFEE 6315</strain>
    </source>
</reference>
<evidence type="ECO:0000256" key="2">
    <source>
        <dbReference type="SAM" id="SignalP"/>
    </source>
</evidence>
<feature type="signal peptide" evidence="2">
    <location>
        <begin position="1"/>
        <end position="19"/>
    </location>
</feature>
<evidence type="ECO:0000313" key="3">
    <source>
        <dbReference type="EMBL" id="TKA32811.1"/>
    </source>
</evidence>
<evidence type="ECO:0000256" key="1">
    <source>
        <dbReference type="SAM" id="MobiDB-lite"/>
    </source>
</evidence>
<feature type="compositionally biased region" description="Low complexity" evidence="1">
    <location>
        <begin position="96"/>
        <end position="115"/>
    </location>
</feature>
<dbReference type="EMBL" id="NAJL01000004">
    <property type="protein sequence ID" value="TKA32811.1"/>
    <property type="molecule type" value="Genomic_DNA"/>
</dbReference>
<dbReference type="AlphaFoldDB" id="A0A4U0UBH9"/>
<gene>
    <name evidence="3" type="ORF">B0A50_01036</name>
</gene>
<comment type="caution">
    <text evidence="3">The sequence shown here is derived from an EMBL/GenBank/DDBJ whole genome shotgun (WGS) entry which is preliminary data.</text>
</comment>
<accession>A0A4U0UBH9</accession>
<keyword evidence="2" id="KW-0732">Signal</keyword>
<feature type="region of interest" description="Disordered" evidence="1">
    <location>
        <begin position="92"/>
        <end position="117"/>
    </location>
</feature>
<feature type="compositionally biased region" description="Polar residues" evidence="1">
    <location>
        <begin position="43"/>
        <end position="60"/>
    </location>
</feature>
<feature type="region of interest" description="Disordered" evidence="1">
    <location>
        <begin position="43"/>
        <end position="72"/>
    </location>
</feature>
<feature type="chain" id="PRO_5021019419" evidence="2">
    <location>
        <begin position="20"/>
        <end position="301"/>
    </location>
</feature>
<protein>
    <submittedName>
        <fullName evidence="3">Uncharacterized protein</fullName>
    </submittedName>
</protein>
<organism evidence="3 4">
    <name type="scientific">Salinomyces thailandicus</name>
    <dbReference type="NCBI Taxonomy" id="706561"/>
    <lineage>
        <taxon>Eukaryota</taxon>
        <taxon>Fungi</taxon>
        <taxon>Dikarya</taxon>
        <taxon>Ascomycota</taxon>
        <taxon>Pezizomycotina</taxon>
        <taxon>Dothideomycetes</taxon>
        <taxon>Dothideomycetidae</taxon>
        <taxon>Mycosphaerellales</taxon>
        <taxon>Teratosphaeriaceae</taxon>
        <taxon>Salinomyces</taxon>
    </lineage>
</organism>
<name>A0A4U0UBH9_9PEZI</name>
<evidence type="ECO:0000313" key="4">
    <source>
        <dbReference type="Proteomes" id="UP000308549"/>
    </source>
</evidence>
<dbReference type="Proteomes" id="UP000308549">
    <property type="component" value="Unassembled WGS sequence"/>
</dbReference>
<proteinExistence type="predicted"/>
<sequence>MLAQHPFFVLASAATAGAAYFPAPYGPPGNYSSPPGGPINCTALSTVTNTSTAPSHSSAEPGTPNHPWFPPYHGGRPATVTITPSCPGSSDFALAPSSGSDSSSSCPSPVTVTATPPWPSSSFAPRSYCPGYQNTTKTFTLNATTTQTALITVTQTITSTLVENITTTTTTSRATVTAAPTPLSPIYPSSVPSLELFTFDDLNCAFAGVDAIGFPPDIPRYLSSLNSTLPPPQAPCTPLTDLSTSYVFNVIGKLPATGICFLTFYSDRRCLQQVVGQAAIPADAGVCQSGGADARGFAVFC</sequence>
<keyword evidence="4" id="KW-1185">Reference proteome</keyword>